<reference evidence="1 2" key="1">
    <citation type="journal article" date="2019" name="Genome Biol. Evol.">
        <title>Insights into the evolution of the New World diploid cottons (Gossypium, subgenus Houzingenia) based on genome sequencing.</title>
        <authorList>
            <person name="Grover C.E."/>
            <person name="Arick M.A. 2nd"/>
            <person name="Thrash A."/>
            <person name="Conover J.L."/>
            <person name="Sanders W.S."/>
            <person name="Peterson D.G."/>
            <person name="Frelichowski J.E."/>
            <person name="Scheffler J.A."/>
            <person name="Scheffler B.E."/>
            <person name="Wendel J.F."/>
        </authorList>
    </citation>
    <scope>NUCLEOTIDE SEQUENCE [LARGE SCALE GENOMIC DNA]</scope>
    <source>
        <strain evidence="1">157</strain>
        <tissue evidence="1">Leaf</tissue>
    </source>
</reference>
<dbReference type="EMBL" id="JABEZX010000008">
    <property type="protein sequence ID" value="MBA0563397.1"/>
    <property type="molecule type" value="Genomic_DNA"/>
</dbReference>
<evidence type="ECO:0008006" key="3">
    <source>
        <dbReference type="Google" id="ProtNLM"/>
    </source>
</evidence>
<dbReference type="InterPro" id="IPR013083">
    <property type="entry name" value="Znf_RING/FYVE/PHD"/>
</dbReference>
<dbReference type="Proteomes" id="UP000593572">
    <property type="component" value="Unassembled WGS sequence"/>
</dbReference>
<keyword evidence="2" id="KW-1185">Reference proteome</keyword>
<protein>
    <recommendedName>
        <fullName evidence="3">RING-type domain-containing protein</fullName>
    </recommendedName>
</protein>
<gene>
    <name evidence="1" type="ORF">Golob_008377</name>
</gene>
<accession>A0A7J8MF92</accession>
<sequence>MASYSSSFSHQRDGLYHDVYQPDTRSKRLYPIPQCVQIEVTISFNLITRHHHCLTDRLVTVPDTHFRQESRRFDLQVLRNQDQAYQILGAMLRRFPIDPTSLTFDVVIDKIIRHGLRISKWGSNMGRQVLPVRAKLWEIVTRHLVDDRALLRRALAESALLTNNTMVPANETSVKKMLKRVRVEDRDQRQDVQQSTKKRRVEAESCTICLEEIKVGSSASQMPCSHIYVSQWLHREVVETKPLLSSLPVRVANVKEFWSFGFAFSCFLFVNIYCTS</sequence>
<organism evidence="1 2">
    <name type="scientific">Gossypium lobatum</name>
    <dbReference type="NCBI Taxonomy" id="34289"/>
    <lineage>
        <taxon>Eukaryota</taxon>
        <taxon>Viridiplantae</taxon>
        <taxon>Streptophyta</taxon>
        <taxon>Embryophyta</taxon>
        <taxon>Tracheophyta</taxon>
        <taxon>Spermatophyta</taxon>
        <taxon>Magnoliopsida</taxon>
        <taxon>eudicotyledons</taxon>
        <taxon>Gunneridae</taxon>
        <taxon>Pentapetalae</taxon>
        <taxon>rosids</taxon>
        <taxon>malvids</taxon>
        <taxon>Malvales</taxon>
        <taxon>Malvaceae</taxon>
        <taxon>Malvoideae</taxon>
        <taxon>Gossypium</taxon>
    </lineage>
</organism>
<evidence type="ECO:0000313" key="2">
    <source>
        <dbReference type="Proteomes" id="UP000593572"/>
    </source>
</evidence>
<evidence type="ECO:0000313" key="1">
    <source>
        <dbReference type="EMBL" id="MBA0563397.1"/>
    </source>
</evidence>
<name>A0A7J8MF92_9ROSI</name>
<dbReference type="AlphaFoldDB" id="A0A7J8MF92"/>
<dbReference type="Gene3D" id="3.30.40.10">
    <property type="entry name" value="Zinc/RING finger domain, C3HC4 (zinc finger)"/>
    <property type="match status" value="1"/>
</dbReference>
<proteinExistence type="predicted"/>
<comment type="caution">
    <text evidence="1">The sequence shown here is derived from an EMBL/GenBank/DDBJ whole genome shotgun (WGS) entry which is preliminary data.</text>
</comment>
<dbReference type="SUPFAM" id="SSF57850">
    <property type="entry name" value="RING/U-box"/>
    <property type="match status" value="1"/>
</dbReference>